<dbReference type="InterPro" id="IPR027329">
    <property type="entry name" value="TPX2_C"/>
</dbReference>
<dbReference type="GO" id="GO:0008017">
    <property type="term" value="F:microtubule binding"/>
    <property type="evidence" value="ECO:0007669"/>
    <property type="project" value="InterPro"/>
</dbReference>
<feature type="compositionally biased region" description="Basic residues" evidence="7">
    <location>
        <begin position="319"/>
        <end position="328"/>
    </location>
</feature>
<evidence type="ECO:0000256" key="6">
    <source>
        <dbReference type="SAM" id="Coils"/>
    </source>
</evidence>
<dbReference type="OrthoDB" id="1925970at2759"/>
<feature type="region of interest" description="Disordered" evidence="7">
    <location>
        <begin position="301"/>
        <end position="331"/>
    </location>
</feature>
<feature type="compositionally biased region" description="Polar residues" evidence="7">
    <location>
        <begin position="133"/>
        <end position="143"/>
    </location>
</feature>
<keyword evidence="6" id="KW-0175">Coiled coil</keyword>
<dbReference type="GO" id="GO:0005874">
    <property type="term" value="C:microtubule"/>
    <property type="evidence" value="ECO:0007669"/>
    <property type="project" value="UniProtKB-KW"/>
</dbReference>
<keyword evidence="3" id="KW-0963">Cytoplasm</keyword>
<evidence type="ECO:0000313" key="9">
    <source>
        <dbReference type="EMBL" id="KAF7837526.1"/>
    </source>
</evidence>
<evidence type="ECO:0000259" key="8">
    <source>
        <dbReference type="Pfam" id="PF06886"/>
    </source>
</evidence>
<feature type="compositionally biased region" description="Basic and acidic residues" evidence="7">
    <location>
        <begin position="161"/>
        <end position="172"/>
    </location>
</feature>
<keyword evidence="10" id="KW-1185">Reference proteome</keyword>
<dbReference type="GO" id="GO:0000226">
    <property type="term" value="P:microtubule cytoskeleton organization"/>
    <property type="evidence" value="ECO:0007669"/>
    <property type="project" value="InterPro"/>
</dbReference>
<dbReference type="PANTHER" id="PTHR46372">
    <property type="entry name" value="PROTEIN WVD2-LIKE 3"/>
    <property type="match status" value="1"/>
</dbReference>
<keyword evidence="5" id="KW-0206">Cytoskeleton</keyword>
<comment type="subcellular location">
    <subcellularLocation>
        <location evidence="1">Cytoplasm</location>
        <location evidence="1">Cytoskeleton</location>
    </subcellularLocation>
</comment>
<comment type="caution">
    <text evidence="9">The sequence shown here is derived from an EMBL/GenBank/DDBJ whole genome shotgun (WGS) entry which is preliminary data.</text>
</comment>
<dbReference type="InterPro" id="IPR044806">
    <property type="entry name" value="WVD2/WDL1-4"/>
</dbReference>
<dbReference type="PANTHER" id="PTHR46372:SF2">
    <property type="entry name" value="PROTEIN WVD2-LIKE 3"/>
    <property type="match status" value="1"/>
</dbReference>
<accession>A0A835CDH6</accession>
<feature type="region of interest" description="Disordered" evidence="7">
    <location>
        <begin position="103"/>
        <end position="218"/>
    </location>
</feature>
<gene>
    <name evidence="9" type="ORF">G2W53_006008</name>
</gene>
<evidence type="ECO:0000256" key="7">
    <source>
        <dbReference type="SAM" id="MobiDB-lite"/>
    </source>
</evidence>
<proteinExistence type="inferred from homology"/>
<dbReference type="AlphaFoldDB" id="A0A835CDH6"/>
<feature type="coiled-coil region" evidence="6">
    <location>
        <begin position="253"/>
        <end position="280"/>
    </location>
</feature>
<dbReference type="Pfam" id="PF06886">
    <property type="entry name" value="TPX2"/>
    <property type="match status" value="1"/>
</dbReference>
<evidence type="ECO:0000256" key="4">
    <source>
        <dbReference type="ARBA" id="ARBA00022701"/>
    </source>
</evidence>
<feature type="compositionally biased region" description="Polar residues" evidence="7">
    <location>
        <begin position="178"/>
        <end position="193"/>
    </location>
</feature>
<evidence type="ECO:0000256" key="2">
    <source>
        <dbReference type="ARBA" id="ARBA00005885"/>
    </source>
</evidence>
<feature type="domain" description="TPX2 C-terminal" evidence="8">
    <location>
        <begin position="239"/>
        <end position="308"/>
    </location>
</feature>
<sequence>MGTEDTEIYITKEPDHFVVYSHGISHDLGHEIGANHLNVTDSFEHIDDGTEHHSSEESTKEYEVKVCTTENSDKISDVSNIKKCEEQLTFSFEGVQCGKSCKSHVTKSNHKPRDTVKHGSKPAVGKIRFRSTGKAQMKSTVPQPFSLATEKRASGGIRSTSAEDNKGSSDRKRLNKKNVLSSNVLKQNQSKSPVMSRKPLQPDNKKHSDEDDSSSAASMYPLKPYRSLKSGATVASAPVLRCTERAEKRKEFYLKLEERHQVLEAEKSQSEARIKEEMEATIKELRKSLLFKASPLPNFYHEGPPPKVELKKLPSTRAKSPKLGRRKSCGGAVNVSQGDMVVGAVLQGK</sequence>
<comment type="similarity">
    <text evidence="2">Belongs to the TPX2 family.</text>
</comment>
<evidence type="ECO:0000256" key="3">
    <source>
        <dbReference type="ARBA" id="ARBA00022490"/>
    </source>
</evidence>
<dbReference type="Proteomes" id="UP000634136">
    <property type="component" value="Unassembled WGS sequence"/>
</dbReference>
<organism evidence="9 10">
    <name type="scientific">Senna tora</name>
    <dbReference type="NCBI Taxonomy" id="362788"/>
    <lineage>
        <taxon>Eukaryota</taxon>
        <taxon>Viridiplantae</taxon>
        <taxon>Streptophyta</taxon>
        <taxon>Embryophyta</taxon>
        <taxon>Tracheophyta</taxon>
        <taxon>Spermatophyta</taxon>
        <taxon>Magnoliopsida</taxon>
        <taxon>eudicotyledons</taxon>
        <taxon>Gunneridae</taxon>
        <taxon>Pentapetalae</taxon>
        <taxon>rosids</taxon>
        <taxon>fabids</taxon>
        <taxon>Fabales</taxon>
        <taxon>Fabaceae</taxon>
        <taxon>Caesalpinioideae</taxon>
        <taxon>Cassia clade</taxon>
        <taxon>Senna</taxon>
    </lineage>
</organism>
<protein>
    <submittedName>
        <fullName evidence="9">Protein WVD2-like 3 isoform X1</fullName>
    </submittedName>
</protein>
<evidence type="ECO:0000256" key="1">
    <source>
        <dbReference type="ARBA" id="ARBA00004245"/>
    </source>
</evidence>
<evidence type="ECO:0000313" key="10">
    <source>
        <dbReference type="Proteomes" id="UP000634136"/>
    </source>
</evidence>
<dbReference type="EMBL" id="JAAIUW010000003">
    <property type="protein sequence ID" value="KAF7837526.1"/>
    <property type="molecule type" value="Genomic_DNA"/>
</dbReference>
<evidence type="ECO:0000256" key="5">
    <source>
        <dbReference type="ARBA" id="ARBA00023212"/>
    </source>
</evidence>
<reference evidence="9" key="1">
    <citation type="submission" date="2020-09" db="EMBL/GenBank/DDBJ databases">
        <title>Genome-Enabled Discovery of Anthraquinone Biosynthesis in Senna tora.</title>
        <authorList>
            <person name="Kang S.-H."/>
            <person name="Pandey R.P."/>
            <person name="Lee C.-M."/>
            <person name="Sim J.-S."/>
            <person name="Jeong J.-T."/>
            <person name="Choi B.-S."/>
            <person name="Jung M."/>
            <person name="Ginzburg D."/>
            <person name="Zhao K."/>
            <person name="Won S.Y."/>
            <person name="Oh T.-J."/>
            <person name="Yu Y."/>
            <person name="Kim N.-H."/>
            <person name="Lee O.R."/>
            <person name="Lee T.-H."/>
            <person name="Bashyal P."/>
            <person name="Kim T.-S."/>
            <person name="Lee W.-H."/>
            <person name="Kawkins C."/>
            <person name="Kim C.-K."/>
            <person name="Kim J.S."/>
            <person name="Ahn B.O."/>
            <person name="Rhee S.Y."/>
            <person name="Sohng J.K."/>
        </authorList>
    </citation>
    <scope>NUCLEOTIDE SEQUENCE</scope>
    <source>
        <tissue evidence="9">Leaf</tissue>
    </source>
</reference>
<name>A0A835CDH6_9FABA</name>
<keyword evidence="4" id="KW-0493">Microtubule</keyword>